<feature type="transmembrane region" description="Helical" evidence="1">
    <location>
        <begin position="49"/>
        <end position="71"/>
    </location>
</feature>
<evidence type="ECO:0000313" key="3">
    <source>
        <dbReference type="Proteomes" id="UP000076962"/>
    </source>
</evidence>
<gene>
    <name evidence="2" type="ORF">THIOM_000368</name>
</gene>
<keyword evidence="1" id="KW-1133">Transmembrane helix</keyword>
<evidence type="ECO:0000256" key="1">
    <source>
        <dbReference type="SAM" id="Phobius"/>
    </source>
</evidence>
<dbReference type="Proteomes" id="UP000076962">
    <property type="component" value="Unassembled WGS sequence"/>
</dbReference>
<dbReference type="EMBL" id="LUTY01000163">
    <property type="protein sequence ID" value="OAD23789.1"/>
    <property type="molecule type" value="Genomic_DNA"/>
</dbReference>
<protein>
    <submittedName>
        <fullName evidence="2">Uncharacterized protein</fullName>
    </submittedName>
</protein>
<comment type="caution">
    <text evidence="2">The sequence shown here is derived from an EMBL/GenBank/DDBJ whole genome shotgun (WGS) entry which is preliminary data.</text>
</comment>
<organism evidence="2 3">
    <name type="scientific">Candidatus Thiomargarita nelsonii</name>
    <dbReference type="NCBI Taxonomy" id="1003181"/>
    <lineage>
        <taxon>Bacteria</taxon>
        <taxon>Pseudomonadati</taxon>
        <taxon>Pseudomonadota</taxon>
        <taxon>Gammaproteobacteria</taxon>
        <taxon>Thiotrichales</taxon>
        <taxon>Thiotrichaceae</taxon>
        <taxon>Thiomargarita</taxon>
    </lineage>
</organism>
<keyword evidence="1" id="KW-0812">Transmembrane</keyword>
<name>A0A0A6NZU3_9GAMM</name>
<evidence type="ECO:0000313" key="2">
    <source>
        <dbReference type="EMBL" id="OAD23789.1"/>
    </source>
</evidence>
<accession>A0A0A6NZU3</accession>
<reference evidence="2 3" key="1">
    <citation type="submission" date="2016-05" db="EMBL/GenBank/DDBJ databases">
        <title>Single-cell genome of chain-forming Candidatus Thiomargarita nelsonii and comparison to other large sulfur-oxidizing bacteria.</title>
        <authorList>
            <person name="Winkel M."/>
            <person name="Salman V."/>
            <person name="Woyke T."/>
            <person name="Schulz-Vogt H."/>
            <person name="Richter M."/>
            <person name="Flood B."/>
            <person name="Bailey J."/>
            <person name="Amann R."/>
            <person name="Mussmann M."/>
        </authorList>
    </citation>
    <scope>NUCLEOTIDE SEQUENCE [LARGE SCALE GENOMIC DNA]</scope>
    <source>
        <strain evidence="2 3">THI036</strain>
    </source>
</reference>
<keyword evidence="1" id="KW-0472">Membrane</keyword>
<keyword evidence="3" id="KW-1185">Reference proteome</keyword>
<dbReference type="AlphaFoldDB" id="A0A0A6NZU3"/>
<sequence>MKRLLQTLGYNFFYRQHKELTRQEVQSFLWSARKRVAGRRASMHSQTSFGNEIIISLLIIIGLSGCVSVPVPVPQLDPRKHATVLIYPTIDLRENKEKELDKFARNYPASVKVGEVFWPGFEVARILLTRYDVIPQYLSDPALVDIQYEDLRSPVREKLRTIPSDNVNFVFVIVVNEFYSELELFKKSHDFVINANIEGFLIDKSEGEIIWLNSATAEGGEHMLNLILNCCGLTSTSSQVMKEAIRSLMIELPRLNPDGTYLIENF</sequence>
<proteinExistence type="predicted"/>